<dbReference type="InterPro" id="IPR000768">
    <property type="entry name" value="ART"/>
</dbReference>
<dbReference type="Pfam" id="PF01129">
    <property type="entry name" value="ART"/>
    <property type="match status" value="1"/>
</dbReference>
<dbReference type="SMART" id="SM00213">
    <property type="entry name" value="UBQ"/>
    <property type="match status" value="2"/>
</dbReference>
<dbReference type="CDD" id="cd00081">
    <property type="entry name" value="Hint"/>
    <property type="match status" value="1"/>
</dbReference>
<dbReference type="Pfam" id="PF01079">
    <property type="entry name" value="Hint"/>
    <property type="match status" value="1"/>
</dbReference>
<organism evidence="8">
    <name type="scientific">Paramecium tetraurelia</name>
    <dbReference type="NCBI Taxonomy" id="5888"/>
    <lineage>
        <taxon>Eukaryota</taxon>
        <taxon>Sar</taxon>
        <taxon>Alveolata</taxon>
        <taxon>Ciliophora</taxon>
        <taxon>Intramacronucleata</taxon>
        <taxon>Oligohymenophorea</taxon>
        <taxon>Peniculida</taxon>
        <taxon>Parameciidae</taxon>
        <taxon>Paramecium</taxon>
    </lineage>
</organism>
<keyword evidence="3 6" id="KW-0808">Transferase</keyword>
<keyword evidence="4" id="KW-0548">Nucleotidyltransferase</keyword>
<dbReference type="PROSITE" id="PS50053">
    <property type="entry name" value="UBIQUITIN_2"/>
    <property type="match status" value="2"/>
</dbReference>
<accession>Q5X991</accession>
<dbReference type="InterPro" id="IPR003587">
    <property type="entry name" value="Hint_dom_N"/>
</dbReference>
<dbReference type="SUPFAM" id="SSF54236">
    <property type="entry name" value="Ubiquitin-like"/>
    <property type="match status" value="3"/>
</dbReference>
<evidence type="ECO:0000313" key="8">
    <source>
        <dbReference type="EMBL" id="CAG38372.1"/>
    </source>
</evidence>
<evidence type="ECO:0000256" key="4">
    <source>
        <dbReference type="ARBA" id="ARBA00022695"/>
    </source>
</evidence>
<name>Q5X991_PARTE</name>
<evidence type="ECO:0000256" key="5">
    <source>
        <dbReference type="ARBA" id="ARBA00047597"/>
    </source>
</evidence>
<dbReference type="PROSITE" id="PS50817">
    <property type="entry name" value="INTEIN_N_TER"/>
    <property type="match status" value="1"/>
</dbReference>
<dbReference type="PANTHER" id="PTHR10666">
    <property type="entry name" value="UBIQUITIN"/>
    <property type="match status" value="1"/>
</dbReference>
<comment type="similarity">
    <text evidence="1 6">Belongs to the Arg-specific ADP-ribosyltransferase family.</text>
</comment>
<dbReference type="GO" id="GO:0016539">
    <property type="term" value="P:intein-mediated protein splicing"/>
    <property type="evidence" value="ECO:0007669"/>
    <property type="project" value="InterPro"/>
</dbReference>
<evidence type="ECO:0000256" key="6">
    <source>
        <dbReference type="RuleBase" id="RU361228"/>
    </source>
</evidence>
<protein>
    <recommendedName>
        <fullName evidence="6">NAD(P)(+)--arginine ADP-ribosyltransferase</fullName>
        <ecNumber evidence="6">2.4.2.31</ecNumber>
    </recommendedName>
    <alternativeName>
        <fullName evidence="6">Mono(ADP-ribosyl)transferase</fullName>
    </alternativeName>
</protein>
<dbReference type="EMBL" id="CR533428">
    <property type="protein sequence ID" value="CAG38372.1"/>
    <property type="molecule type" value="Genomic_DNA"/>
</dbReference>
<dbReference type="GO" id="GO:0016779">
    <property type="term" value="F:nucleotidyltransferase activity"/>
    <property type="evidence" value="ECO:0007669"/>
    <property type="project" value="UniProtKB-KW"/>
</dbReference>
<dbReference type="Gene3D" id="3.90.176.10">
    <property type="entry name" value="Toxin ADP-ribosyltransferase, Chain A, domain 1"/>
    <property type="match status" value="1"/>
</dbReference>
<dbReference type="SUPFAM" id="SSF51294">
    <property type="entry name" value="Hedgehog/intein (Hint) domain"/>
    <property type="match status" value="1"/>
</dbReference>
<dbReference type="InterPro" id="IPR006141">
    <property type="entry name" value="Intein_N"/>
</dbReference>
<sequence length="862" mass="101687">MLEYFNKWKKIDDLPPIADEINFQENQNIQLCQQNMNQVIKQQGQEENENNLIFLDLKEFGIQELQTEVIEMSQIIEEFMQRIFQKYLTSIDTNNIYMINEGGLLDKKHQLNFYHIKNNSIIKFIKMKQTYPEKWIIIIKTLTGKTLTLEINNKDMSIEQLKMLIQNREGIPPDQQRLIFEGILLQDGKMLWEYNIGPESTLYLTLRLRGGCFPGNAPIKLFNGRTKIIKEIELGDIVMCYDFEQKQFKSSIVVFKKISSEKQQLIEIISENGSIICTPNHPIYTQTGWKALEPHPNFFIEKLTVTDLIFDSNERLVNILQINQLKDTEIVYNITTSYPNNFIAFDFLVHNMNKIFIQINGFNEEFEILPYFLVQNLKVIIEKKKGIPMIDQQLYYQGILMKDHFSLEDYKLLQNGTEPDLLILKVIKQSQKLQYEINQNTNSETCVSIITHNSQYQLQIKKNQKIGKIKKILEFVESREQIERSFILCNGKPLRSKNIDENKTDLANVQSIFLIDQQSGGISMRFTQEINDQQVQTASQLKDSLQWLGNPQINEFIQANLEEINGNQQKKYYYQQIPLPCMIAVRLYTCDLIYRKLNNDLRTSDYRRWKQYLRYLMEGFRLMKYYKGVAYRGIKDYQNTTLYKKGKIVQWSEVTSVSLNYKIAQHFSNNKGMIFNIQLISGKDISKISIYEGEQELIMYPFSTFVVDEVQIKPNQPHIVTMRELPLPRSHCVLLWVDDNPENNFNYAYEVERQNNNISVIFCTSTKDAILIISKYNWMIYLSESQFRVISDMVRIEDGKLNYNAGIELLIHLYQKMKYKNRTIIFCGDQKRAQEECRSRNIQGNFEITNNEHVLKQFLQFN</sequence>
<dbReference type="InterPro" id="IPR001767">
    <property type="entry name" value="Hedgehog_Hint"/>
</dbReference>
<feature type="domain" description="Ubiquitin-like" evidence="7">
    <location>
        <begin position="137"/>
        <end position="211"/>
    </location>
</feature>
<keyword evidence="2 6" id="KW-0328">Glycosyltransferase</keyword>
<dbReference type="SMART" id="SM00306">
    <property type="entry name" value="HintN"/>
    <property type="match status" value="1"/>
</dbReference>
<keyword evidence="6" id="KW-0521">NADP</keyword>
<dbReference type="CDD" id="cd17039">
    <property type="entry name" value="Ubl_ubiquitin_like"/>
    <property type="match status" value="1"/>
</dbReference>
<feature type="domain" description="Ubiquitin-like" evidence="7">
    <location>
        <begin position="345"/>
        <end position="412"/>
    </location>
</feature>
<dbReference type="FunFam" id="3.10.20.90:FF:000379">
    <property type="entry name" value="Ubiquitin/ribosomal protein CEP52"/>
    <property type="match status" value="1"/>
</dbReference>
<evidence type="ECO:0000256" key="2">
    <source>
        <dbReference type="ARBA" id="ARBA00022676"/>
    </source>
</evidence>
<dbReference type="Pfam" id="PF00240">
    <property type="entry name" value="ubiquitin"/>
    <property type="match status" value="2"/>
</dbReference>
<dbReference type="InterPro" id="IPR029071">
    <property type="entry name" value="Ubiquitin-like_domsf"/>
</dbReference>
<reference evidence="8" key="1">
    <citation type="journal article" date="2004" name="Trends Genet.">
        <title>New type of polyubiquitin-like genes with intein-like autoprocessing domains.</title>
        <authorList>
            <person name="Dassa B."/>
            <person name="Yanai I."/>
            <person name="Pietrokovski S."/>
        </authorList>
    </citation>
    <scope>NUCLEOTIDE SEQUENCE</scope>
</reference>
<dbReference type="EC" id="2.4.2.31" evidence="6"/>
<dbReference type="SUPFAM" id="SSF56399">
    <property type="entry name" value="ADP-ribosylation"/>
    <property type="match status" value="1"/>
</dbReference>
<dbReference type="GO" id="GO:0016540">
    <property type="term" value="P:protein autoprocessing"/>
    <property type="evidence" value="ECO:0007669"/>
    <property type="project" value="InterPro"/>
</dbReference>
<reference evidence="8" key="2">
    <citation type="submission" date="2004-06" db="EMBL/GenBank/DDBJ databases">
        <authorList>
            <person name="Genoscope"/>
        </authorList>
    </citation>
    <scope>NUCLEOTIDE SEQUENCE</scope>
</reference>
<evidence type="ECO:0000256" key="1">
    <source>
        <dbReference type="ARBA" id="ARBA00009558"/>
    </source>
</evidence>
<evidence type="ECO:0000256" key="3">
    <source>
        <dbReference type="ARBA" id="ARBA00022679"/>
    </source>
</evidence>
<gene>
    <name evidence="8" type="primary">BUBL1</name>
</gene>
<proteinExistence type="inferred from homology"/>
<comment type="catalytic activity">
    <reaction evidence="5 6">
        <text>L-arginyl-[protein] + NAD(+) = N(omega)-(ADP-D-ribosyl)-L-arginyl-[protein] + nicotinamide + H(+)</text>
        <dbReference type="Rhea" id="RHEA:19149"/>
        <dbReference type="Rhea" id="RHEA-COMP:10532"/>
        <dbReference type="Rhea" id="RHEA-COMP:15087"/>
        <dbReference type="ChEBI" id="CHEBI:15378"/>
        <dbReference type="ChEBI" id="CHEBI:17154"/>
        <dbReference type="ChEBI" id="CHEBI:29965"/>
        <dbReference type="ChEBI" id="CHEBI:57540"/>
        <dbReference type="ChEBI" id="CHEBI:142554"/>
        <dbReference type="EC" id="2.4.2.31"/>
    </reaction>
</comment>
<dbReference type="AlphaFoldDB" id="Q5X991"/>
<keyword evidence="6" id="KW-0520">NAD</keyword>
<evidence type="ECO:0000259" key="7">
    <source>
        <dbReference type="PROSITE" id="PS50053"/>
    </source>
</evidence>
<dbReference type="Gene3D" id="3.10.20.90">
    <property type="entry name" value="Phosphatidylinositol 3-kinase Catalytic Subunit, Chain A, domain 1"/>
    <property type="match status" value="2"/>
</dbReference>
<dbReference type="PROSITE" id="PS51996">
    <property type="entry name" value="TR_MART"/>
    <property type="match status" value="1"/>
</dbReference>
<dbReference type="InterPro" id="IPR050158">
    <property type="entry name" value="Ubiquitin_ubiquitin-like"/>
</dbReference>
<dbReference type="Gene3D" id="2.170.16.10">
    <property type="entry name" value="Hedgehog/Intein (Hint) domain"/>
    <property type="match status" value="1"/>
</dbReference>
<dbReference type="InterPro" id="IPR000626">
    <property type="entry name" value="Ubiquitin-like_dom"/>
</dbReference>
<dbReference type="GO" id="GO:0106274">
    <property type="term" value="F:NAD+-protein-arginine ADP-ribosyltransferase activity"/>
    <property type="evidence" value="ECO:0007669"/>
    <property type="project" value="UniProtKB-EC"/>
</dbReference>
<dbReference type="InterPro" id="IPR036844">
    <property type="entry name" value="Hint_dom_sf"/>
</dbReference>